<keyword evidence="3" id="KW-1185">Reference proteome</keyword>
<evidence type="ECO:0000313" key="2">
    <source>
        <dbReference type="EMBL" id="MBS2547461.1"/>
    </source>
</evidence>
<dbReference type="CDD" id="cd09645">
    <property type="entry name" value="Cas5_I-E"/>
    <property type="match status" value="1"/>
</dbReference>
<keyword evidence="1" id="KW-0051">Antiviral defense</keyword>
<dbReference type="InterPro" id="IPR021124">
    <property type="entry name" value="CRISPR-assoc_prot_Cas5"/>
</dbReference>
<proteinExistence type="predicted"/>
<organism evidence="2 3">
    <name type="scientific">Catenulispora pinistramenti</name>
    <dbReference type="NCBI Taxonomy" id="2705254"/>
    <lineage>
        <taxon>Bacteria</taxon>
        <taxon>Bacillati</taxon>
        <taxon>Actinomycetota</taxon>
        <taxon>Actinomycetes</taxon>
        <taxon>Catenulisporales</taxon>
        <taxon>Catenulisporaceae</taxon>
        <taxon>Catenulispora</taxon>
    </lineage>
</organism>
<reference evidence="2 3" key="1">
    <citation type="submission" date="2020-02" db="EMBL/GenBank/DDBJ databases">
        <title>Acidophilic actinobacteria isolated from forest soil.</title>
        <authorList>
            <person name="Golinska P."/>
        </authorList>
    </citation>
    <scope>NUCLEOTIDE SEQUENCE [LARGE SCALE GENOMIC DNA]</scope>
    <source>
        <strain evidence="2 3">NL8</strain>
    </source>
</reference>
<comment type="caution">
    <text evidence="2">The sequence shown here is derived from an EMBL/GenBank/DDBJ whole genome shotgun (WGS) entry which is preliminary data.</text>
</comment>
<dbReference type="EMBL" id="JAAFYZ010000028">
    <property type="protein sequence ID" value="MBS2547461.1"/>
    <property type="molecule type" value="Genomic_DNA"/>
</dbReference>
<sequence>MILHLSGPVQSWGERSRFTQRDTARMPTRSGLIGMIAAARGVRRDEPFGELAQLRFTIRVDRPGTLLRDFHTVGGGYPRERTIATAEGGRRGGDTATLVSTRYYLQDAAFTVAVTTAGSADEDAGLLTRCGEALQKPFWPPYLGRRSCPAGTPIYVTASNDTWHSLGALPLHRTQPWKPDNTIDVTYWADQPMRELPTPTGWEARGVETSSTITDDPHITFGAMDRAYRRRDLYRRDFAAPADSCAGLGTPYLKRLAATLQTMTANTPADANTEVDQ</sequence>
<dbReference type="Gene3D" id="3.30.70.2660">
    <property type="match status" value="1"/>
</dbReference>
<dbReference type="InterPro" id="IPR010147">
    <property type="entry name" value="CRISPR-assoc_prot_CasD"/>
</dbReference>
<dbReference type="NCBIfam" id="TIGR02593">
    <property type="entry name" value="CRISPR_cas5"/>
    <property type="match status" value="1"/>
</dbReference>
<dbReference type="NCBIfam" id="TIGR01868">
    <property type="entry name" value="casD_Cas5e"/>
    <property type="match status" value="1"/>
</dbReference>
<dbReference type="RefSeq" id="WP_212009047.1">
    <property type="nucleotide sequence ID" value="NZ_JAAFYZ010000028.1"/>
</dbReference>
<evidence type="ECO:0000256" key="1">
    <source>
        <dbReference type="ARBA" id="ARBA00023118"/>
    </source>
</evidence>
<name>A0ABS5KN76_9ACTN</name>
<evidence type="ECO:0000313" key="3">
    <source>
        <dbReference type="Proteomes" id="UP000730482"/>
    </source>
</evidence>
<dbReference type="Proteomes" id="UP000730482">
    <property type="component" value="Unassembled WGS sequence"/>
</dbReference>
<accession>A0ABS5KN76</accession>
<dbReference type="InterPro" id="IPR013422">
    <property type="entry name" value="CRISPR-assoc_prot_Cas5_N"/>
</dbReference>
<gene>
    <name evidence="2" type="primary">cas5e</name>
    <name evidence="2" type="ORF">KGQ19_11315</name>
</gene>
<protein>
    <submittedName>
        <fullName evidence="2">Type I-E CRISPR-associated protein Cas5/CasD</fullName>
    </submittedName>
</protein>
<dbReference type="Pfam" id="PF09704">
    <property type="entry name" value="Cas_Cas5d"/>
    <property type="match status" value="1"/>
</dbReference>